<dbReference type="PROSITE" id="PS50112">
    <property type="entry name" value="PAS"/>
    <property type="match status" value="1"/>
</dbReference>
<gene>
    <name evidence="2" type="ORF">GCM10010423_42210</name>
</gene>
<dbReference type="EMBL" id="BAAATM010000013">
    <property type="protein sequence ID" value="GAA2539897.1"/>
    <property type="molecule type" value="Genomic_DNA"/>
</dbReference>
<dbReference type="CDD" id="cd00130">
    <property type="entry name" value="PAS"/>
    <property type="match status" value="1"/>
</dbReference>
<name>A0ABN3NX49_9ACTN</name>
<dbReference type="SMART" id="SM00091">
    <property type="entry name" value="PAS"/>
    <property type="match status" value="1"/>
</dbReference>
<sequence length="77" mass="8692">MMTSHIDFTAFLDDTTSPYLVLDTDLVIRYANPACLLTAGRPQDELIGKYFFDALPEHLGFRDEAERTLKSHASART</sequence>
<keyword evidence="3" id="KW-1185">Reference proteome</keyword>
<evidence type="ECO:0000313" key="3">
    <source>
        <dbReference type="Proteomes" id="UP001501095"/>
    </source>
</evidence>
<dbReference type="Gene3D" id="3.30.450.20">
    <property type="entry name" value="PAS domain"/>
    <property type="match status" value="1"/>
</dbReference>
<accession>A0ABN3NX49</accession>
<proteinExistence type="predicted"/>
<protein>
    <recommendedName>
        <fullName evidence="1">PAS domain-containing protein</fullName>
    </recommendedName>
</protein>
<dbReference type="Proteomes" id="UP001501095">
    <property type="component" value="Unassembled WGS sequence"/>
</dbReference>
<comment type="caution">
    <text evidence="2">The sequence shown here is derived from an EMBL/GenBank/DDBJ whole genome shotgun (WGS) entry which is preliminary data.</text>
</comment>
<evidence type="ECO:0000259" key="1">
    <source>
        <dbReference type="PROSITE" id="PS50112"/>
    </source>
</evidence>
<feature type="domain" description="PAS" evidence="1">
    <location>
        <begin position="4"/>
        <end position="49"/>
    </location>
</feature>
<organism evidence="2 3">
    <name type="scientific">Streptomyces levis</name>
    <dbReference type="NCBI Taxonomy" id="285566"/>
    <lineage>
        <taxon>Bacteria</taxon>
        <taxon>Bacillati</taxon>
        <taxon>Actinomycetota</taxon>
        <taxon>Actinomycetes</taxon>
        <taxon>Kitasatosporales</taxon>
        <taxon>Streptomycetaceae</taxon>
        <taxon>Streptomyces</taxon>
    </lineage>
</organism>
<reference evidence="2 3" key="1">
    <citation type="journal article" date="2019" name="Int. J. Syst. Evol. Microbiol.">
        <title>The Global Catalogue of Microorganisms (GCM) 10K type strain sequencing project: providing services to taxonomists for standard genome sequencing and annotation.</title>
        <authorList>
            <consortium name="The Broad Institute Genomics Platform"/>
            <consortium name="The Broad Institute Genome Sequencing Center for Infectious Disease"/>
            <person name="Wu L."/>
            <person name="Ma J."/>
        </authorList>
    </citation>
    <scope>NUCLEOTIDE SEQUENCE [LARGE SCALE GENOMIC DNA]</scope>
    <source>
        <strain evidence="2 3">JCM 6924</strain>
    </source>
</reference>
<dbReference type="InterPro" id="IPR000014">
    <property type="entry name" value="PAS"/>
</dbReference>
<dbReference type="InterPro" id="IPR035965">
    <property type="entry name" value="PAS-like_dom_sf"/>
</dbReference>
<dbReference type="SUPFAM" id="SSF55785">
    <property type="entry name" value="PYP-like sensor domain (PAS domain)"/>
    <property type="match status" value="1"/>
</dbReference>
<evidence type="ECO:0000313" key="2">
    <source>
        <dbReference type="EMBL" id="GAA2539897.1"/>
    </source>
</evidence>
<dbReference type="Pfam" id="PF08448">
    <property type="entry name" value="PAS_4"/>
    <property type="match status" value="1"/>
</dbReference>
<dbReference type="InterPro" id="IPR013656">
    <property type="entry name" value="PAS_4"/>
</dbReference>